<name>E8U5I0_DEIML</name>
<dbReference type="Gene3D" id="1.10.10.10">
    <property type="entry name" value="Winged helix-like DNA-binding domain superfamily/Winged helix DNA-binding domain"/>
    <property type="match status" value="1"/>
</dbReference>
<dbReference type="PANTHER" id="PTHR35807">
    <property type="entry name" value="TRANSCRIPTIONAL REGULATOR REDD-RELATED"/>
    <property type="match status" value="1"/>
</dbReference>
<dbReference type="AlphaFoldDB" id="E8U5I0"/>
<dbReference type="KEGG" id="dmr:Deima_0662"/>
<dbReference type="InterPro" id="IPR051677">
    <property type="entry name" value="AfsR-DnrI-RedD_regulator"/>
</dbReference>
<reference evidence="2" key="2">
    <citation type="submission" date="2011-01" db="EMBL/GenBank/DDBJ databases">
        <title>The complete genome of Deinococcus maricopensis DSM 21211.</title>
        <authorList>
            <consortium name="US DOE Joint Genome Institute (JGI-PGF)"/>
            <person name="Lucas S."/>
            <person name="Copeland A."/>
            <person name="Lapidus A."/>
            <person name="Goodwin L."/>
            <person name="Pitluck S."/>
            <person name="Kyrpides N."/>
            <person name="Mavromatis K."/>
            <person name="Pagani I."/>
            <person name="Ivanova N."/>
            <person name="Ovchinnikova G."/>
            <person name="Zeytun A."/>
            <person name="Detter J.C."/>
            <person name="Han C."/>
            <person name="Land M."/>
            <person name="Hauser L."/>
            <person name="Markowitz V."/>
            <person name="Cheng J.-F."/>
            <person name="Hugenholtz P."/>
            <person name="Woyke T."/>
            <person name="Wu D."/>
            <person name="Pukall R."/>
            <person name="Gehrich-Schroeter G."/>
            <person name="Brambilla E."/>
            <person name="Klenk H.-P."/>
            <person name="Eisen J.A."/>
        </authorList>
    </citation>
    <scope>NUCLEOTIDE SEQUENCE [LARGE SCALE GENOMIC DNA]</scope>
    <source>
        <strain evidence="2">DSM 21211 / LMG 22137 / NRRL B-23946 / LB-34</strain>
    </source>
</reference>
<accession>E8U5I0</accession>
<dbReference type="Gene3D" id="1.25.40.10">
    <property type="entry name" value="Tetratricopeptide repeat domain"/>
    <property type="match status" value="3"/>
</dbReference>
<proteinExistence type="predicted"/>
<dbReference type="InterPro" id="IPR036388">
    <property type="entry name" value="WH-like_DNA-bd_sf"/>
</dbReference>
<dbReference type="OrthoDB" id="55728at2"/>
<organism evidence="1 2">
    <name type="scientific">Deinococcus maricopensis (strain DSM 21211 / LMG 22137 / NRRL B-23946 / LB-34)</name>
    <dbReference type="NCBI Taxonomy" id="709986"/>
    <lineage>
        <taxon>Bacteria</taxon>
        <taxon>Thermotogati</taxon>
        <taxon>Deinococcota</taxon>
        <taxon>Deinococci</taxon>
        <taxon>Deinococcales</taxon>
        <taxon>Deinococcaceae</taxon>
        <taxon>Deinococcus</taxon>
    </lineage>
</organism>
<dbReference type="SUPFAM" id="SSF48452">
    <property type="entry name" value="TPR-like"/>
    <property type="match status" value="3"/>
</dbReference>
<gene>
    <name evidence="1" type="ordered locus">Deima_0662</name>
</gene>
<dbReference type="EMBL" id="CP002454">
    <property type="protein sequence ID" value="ADV66319.1"/>
    <property type="molecule type" value="Genomic_DNA"/>
</dbReference>
<evidence type="ECO:0000313" key="2">
    <source>
        <dbReference type="Proteomes" id="UP000008635"/>
    </source>
</evidence>
<dbReference type="HOGENOM" id="CLU_454718_0_0_0"/>
<evidence type="ECO:0000313" key="1">
    <source>
        <dbReference type="EMBL" id="ADV66319.1"/>
    </source>
</evidence>
<protein>
    <submittedName>
        <fullName evidence="1">SARP family transcriptional regulator</fullName>
    </submittedName>
</protein>
<dbReference type="InterPro" id="IPR011990">
    <property type="entry name" value="TPR-like_helical_dom_sf"/>
</dbReference>
<dbReference type="RefSeq" id="WP_013555824.1">
    <property type="nucleotide sequence ID" value="NC_014958.1"/>
</dbReference>
<keyword evidence="2" id="KW-1185">Reference proteome</keyword>
<reference evidence="1 2" key="1">
    <citation type="journal article" date="2011" name="Stand. Genomic Sci.">
        <title>Complete genome sequence of Deinococcus maricopensis type strain (LB-34).</title>
        <authorList>
            <person name="Pukall R."/>
            <person name="Zeytun A."/>
            <person name="Lucas S."/>
            <person name="Lapidus A."/>
            <person name="Hammon N."/>
            <person name="Deshpande S."/>
            <person name="Nolan M."/>
            <person name="Cheng J.F."/>
            <person name="Pitluck S."/>
            <person name="Liolios K."/>
            <person name="Pagani I."/>
            <person name="Mikhailova N."/>
            <person name="Ivanova N."/>
            <person name="Mavromatis K."/>
            <person name="Pati A."/>
            <person name="Tapia R."/>
            <person name="Han C."/>
            <person name="Goodwin L."/>
            <person name="Chen A."/>
            <person name="Palaniappan K."/>
            <person name="Land M."/>
            <person name="Hauser L."/>
            <person name="Chang Y.J."/>
            <person name="Jeffries C.D."/>
            <person name="Brambilla E.M."/>
            <person name="Rohde M."/>
            <person name="Goker M."/>
            <person name="Detter J.C."/>
            <person name="Woyke T."/>
            <person name="Bristow J."/>
            <person name="Eisen J.A."/>
            <person name="Markowitz V."/>
            <person name="Hugenholtz P."/>
            <person name="Kyrpides N.C."/>
            <person name="Klenk H.P."/>
        </authorList>
    </citation>
    <scope>NUCLEOTIDE SEQUENCE [LARGE SCALE GENOMIC DNA]</scope>
    <source>
        <strain evidence="2">DSM 21211 / LMG 22137 / NRRL B-23946 / LB-34</strain>
    </source>
</reference>
<dbReference type="STRING" id="709986.Deima_0662"/>
<sequence>MRGARHFDDGQYAQVVAELSGWMDLTPEELCLLGRAELRLGLYDPAELHLLRTHLNGVPDATVEYGEVLRVTGRAPAARDHLLRALPTLTERDAQRARHVLAQAHLDLGDTDTAITLAQAAAHGLLALAAEDDASQALVTVADATALRGDLARAERLLRLALTVLVGAPDPGPRLRGLLLLARILALRGDEPGAQATLDEMQPLLLLDGAAQARIALAVMLVEWSDLLADQPGLDARLAEARALAARAQDTRALNRLAIIHADTVSAQGDHARALRELARAPHPEDPYLWAAEGRAAMRRHDLTRAETHLRAAHGFFGQANWPLDEVRTRLDLAEAYLGAGRLDAARAELHVALPRLLRLQETRAVRALVEVHPDLLREANADPALVPYVQATLDVADAARTTGAPVRVITFGRQQVLRRTVPLPLRAAVPVLTLLALEPDRTRHELELALYPDRPPGAAASAVKLALHAIRQHLGADAVETSGPYRDKRYRLSAHLNLELDAVQYLEALRVQDVGRAFHLYGGPFLPNHEEGEWVQVRREEARIGLKSVVSSRIASYRAIGDWPRARFLCEELIRRDPDDPEPHAWLHDIARDAGDPLLLARTRAHLEEA</sequence>
<dbReference type="Proteomes" id="UP000008635">
    <property type="component" value="Chromosome"/>
</dbReference>